<keyword evidence="1" id="KW-0472">Membrane</keyword>
<proteinExistence type="predicted"/>
<keyword evidence="1" id="KW-1133">Transmembrane helix</keyword>
<protein>
    <submittedName>
        <fullName evidence="2">Periplasmic nitrate reductase subunit NapE</fullName>
    </submittedName>
</protein>
<name>A0A0F6TMK7_9RHOB</name>
<dbReference type="Pfam" id="PF06796">
    <property type="entry name" value="NapE"/>
    <property type="match status" value="1"/>
</dbReference>
<dbReference type="AlphaFoldDB" id="A0A0F6TMK7"/>
<gene>
    <name evidence="2" type="primary">napE</name>
</gene>
<keyword evidence="1" id="KW-0812">Transmembrane</keyword>
<reference evidence="2" key="1">
    <citation type="journal article" date="2015" name="Environ. Sci. Technol.">
        <title>Anaerobic arsenite oxidation by an autotrophic arsenite-oxidizing bacterium from an arsenic-contaminated paddy soil.</title>
        <authorList>
            <person name="Zhang J."/>
            <person name="Zhou W."/>
            <person name="Liu B."/>
            <person name="He J."/>
            <person name="Shen Q."/>
            <person name="Zhao F.J."/>
        </authorList>
    </citation>
    <scope>NUCLEOTIDE SEQUENCE</scope>
    <source>
        <strain evidence="2">SY</strain>
    </source>
</reference>
<dbReference type="InterPro" id="IPR010649">
    <property type="entry name" value="NapE_TorE"/>
</dbReference>
<feature type="transmembrane region" description="Helical" evidence="1">
    <location>
        <begin position="6"/>
        <end position="30"/>
    </location>
</feature>
<organism evidence="2">
    <name type="scientific">Paracoccus sp. SY</name>
    <dbReference type="NCBI Taxonomy" id="1330255"/>
    <lineage>
        <taxon>Bacteria</taxon>
        <taxon>Pseudomonadati</taxon>
        <taxon>Pseudomonadota</taxon>
        <taxon>Alphaproteobacteria</taxon>
        <taxon>Rhodobacterales</taxon>
        <taxon>Paracoccaceae</taxon>
        <taxon>Paracoccus</taxon>
    </lineage>
</organism>
<sequence>MAQFLLLAFGIWPIVAVAFVGGYGFLVWIYQMIAGPPGPSGH</sequence>
<evidence type="ECO:0000313" key="2">
    <source>
        <dbReference type="EMBL" id="AKE49388.1"/>
    </source>
</evidence>
<dbReference type="EMBL" id="KP881610">
    <property type="protein sequence ID" value="AKE49388.1"/>
    <property type="molecule type" value="Genomic_DNA"/>
</dbReference>
<accession>A0A0F6TMK7</accession>
<evidence type="ECO:0000256" key="1">
    <source>
        <dbReference type="SAM" id="Phobius"/>
    </source>
</evidence>